<accession>A0A8H7C0J5</accession>
<evidence type="ECO:0000256" key="1">
    <source>
        <dbReference type="ARBA" id="ARBA00004496"/>
    </source>
</evidence>
<dbReference type="AlphaFoldDB" id="A0A8H7C0J5"/>
<evidence type="ECO:0000256" key="12">
    <source>
        <dbReference type="SAM" id="MobiDB-lite"/>
    </source>
</evidence>
<dbReference type="Gene3D" id="2.40.30.10">
    <property type="entry name" value="Translation factors"/>
    <property type="match status" value="2"/>
</dbReference>
<comment type="subunit">
    <text evidence="10">Component of the Dom34-Hbs1 complex, also named Pelota-HBS1L complex, composed of dom34 and hbs1.</text>
</comment>
<dbReference type="CDD" id="cd01883">
    <property type="entry name" value="EF1_alpha"/>
    <property type="match status" value="1"/>
</dbReference>
<evidence type="ECO:0000256" key="7">
    <source>
        <dbReference type="ARBA" id="ARBA00022917"/>
    </source>
</evidence>
<keyword evidence="5" id="KW-0378">Hydrolase</keyword>
<name>A0A8H7C0J5_9FUNG</name>
<dbReference type="Pfam" id="PF22594">
    <property type="entry name" value="GTP-eEF1A_C"/>
    <property type="match status" value="2"/>
</dbReference>
<feature type="compositionally biased region" description="Polar residues" evidence="12">
    <location>
        <begin position="181"/>
        <end position="194"/>
    </location>
</feature>
<proteinExistence type="inferred from homology"/>
<dbReference type="SUPFAM" id="SSF50465">
    <property type="entry name" value="EF-Tu/eEF-1alpha/eIF2-gamma C-terminal domain"/>
    <property type="match status" value="1"/>
</dbReference>
<feature type="region of interest" description="Disordered" evidence="12">
    <location>
        <begin position="304"/>
        <end position="332"/>
    </location>
</feature>
<feature type="domain" description="Tr-type G" evidence="13">
    <location>
        <begin position="507"/>
        <end position="733"/>
    </location>
</feature>
<dbReference type="InterPro" id="IPR009000">
    <property type="entry name" value="Transl_B-barrel_sf"/>
</dbReference>
<organism evidence="14 15">
    <name type="scientific">Apophysomyces ossiformis</name>
    <dbReference type="NCBI Taxonomy" id="679940"/>
    <lineage>
        <taxon>Eukaryota</taxon>
        <taxon>Fungi</taxon>
        <taxon>Fungi incertae sedis</taxon>
        <taxon>Mucoromycota</taxon>
        <taxon>Mucoromycotina</taxon>
        <taxon>Mucoromycetes</taxon>
        <taxon>Mucorales</taxon>
        <taxon>Mucorineae</taxon>
        <taxon>Mucoraceae</taxon>
        <taxon>Apophysomyces</taxon>
    </lineage>
</organism>
<evidence type="ECO:0000256" key="8">
    <source>
        <dbReference type="ARBA" id="ARBA00023134"/>
    </source>
</evidence>
<dbReference type="InterPro" id="IPR009001">
    <property type="entry name" value="Transl_elong_EF1A/Init_IF2_C"/>
</dbReference>
<dbReference type="Proteomes" id="UP000605846">
    <property type="component" value="Unassembled WGS sequence"/>
</dbReference>
<comment type="caution">
    <text evidence="14">The sequence shown here is derived from an EMBL/GenBank/DDBJ whole genome shotgun (WGS) entry which is preliminary data.</text>
</comment>
<feature type="region of interest" description="Disordered" evidence="12">
    <location>
        <begin position="466"/>
        <end position="488"/>
    </location>
</feature>
<dbReference type="InterPro" id="IPR050100">
    <property type="entry name" value="TRAFAC_GTPase_members"/>
</dbReference>
<dbReference type="PROSITE" id="PS51722">
    <property type="entry name" value="G_TR_2"/>
    <property type="match status" value="1"/>
</dbReference>
<dbReference type="GO" id="GO:0003924">
    <property type="term" value="F:GTPase activity"/>
    <property type="evidence" value="ECO:0007669"/>
    <property type="project" value="InterPro"/>
</dbReference>
<dbReference type="InterPro" id="IPR000795">
    <property type="entry name" value="T_Tr_GTP-bd_dom"/>
</dbReference>
<protein>
    <recommendedName>
        <fullName evidence="11">Elongation factor 1 alpha-like protein</fullName>
    </recommendedName>
</protein>
<evidence type="ECO:0000313" key="15">
    <source>
        <dbReference type="Proteomes" id="UP000605846"/>
    </source>
</evidence>
<dbReference type="InterPro" id="IPR015033">
    <property type="entry name" value="HBS1-like_N"/>
</dbReference>
<feature type="compositionally biased region" description="Polar residues" evidence="12">
    <location>
        <begin position="211"/>
        <end position="228"/>
    </location>
</feature>
<keyword evidence="8" id="KW-0342">GTP-binding</keyword>
<comment type="subcellular location">
    <subcellularLocation>
        <location evidence="1">Cytoplasm</location>
    </subcellularLocation>
</comment>
<dbReference type="CDD" id="cd16267">
    <property type="entry name" value="HBS1-like_II"/>
    <property type="match status" value="1"/>
</dbReference>
<keyword evidence="6" id="KW-0810">Translation regulation</keyword>
<evidence type="ECO:0000256" key="6">
    <source>
        <dbReference type="ARBA" id="ARBA00022845"/>
    </source>
</evidence>
<dbReference type="PRINTS" id="PR00315">
    <property type="entry name" value="ELONGATNFCT"/>
</dbReference>
<dbReference type="SUPFAM" id="SSF52540">
    <property type="entry name" value="P-loop containing nucleoside triphosphate hydrolases"/>
    <property type="match status" value="1"/>
</dbReference>
<keyword evidence="4" id="KW-0547">Nucleotide-binding</keyword>
<evidence type="ECO:0000256" key="11">
    <source>
        <dbReference type="ARBA" id="ARBA00074866"/>
    </source>
</evidence>
<reference evidence="14" key="1">
    <citation type="submission" date="2020-01" db="EMBL/GenBank/DDBJ databases">
        <title>Genome Sequencing of Three Apophysomyces-Like Fungal Strains Confirms a Novel Fungal Genus in the Mucoromycota with divergent Burkholderia-like Endosymbiotic Bacteria.</title>
        <authorList>
            <person name="Stajich J.E."/>
            <person name="Macias A.M."/>
            <person name="Carter-House D."/>
            <person name="Lovett B."/>
            <person name="Kasson L.R."/>
            <person name="Berry K."/>
            <person name="Grigoriev I."/>
            <person name="Chang Y."/>
            <person name="Spatafora J."/>
            <person name="Kasson M.T."/>
        </authorList>
    </citation>
    <scope>NUCLEOTIDE SEQUENCE</scope>
    <source>
        <strain evidence="14">NRRL A-21654</strain>
    </source>
</reference>
<evidence type="ECO:0000259" key="13">
    <source>
        <dbReference type="PROSITE" id="PS51722"/>
    </source>
</evidence>
<dbReference type="GO" id="GO:0005829">
    <property type="term" value="C:cytosol"/>
    <property type="evidence" value="ECO:0007669"/>
    <property type="project" value="GOC"/>
</dbReference>
<feature type="compositionally biased region" description="Basic and acidic residues" evidence="12">
    <location>
        <begin position="93"/>
        <end position="107"/>
    </location>
</feature>
<dbReference type="SUPFAM" id="SSF50447">
    <property type="entry name" value="Translation proteins"/>
    <property type="match status" value="1"/>
</dbReference>
<sequence>MSRHRNVRNLDIEGVLEEDHYSDEYDENELDETQLSNEDVEALEEGLAYIRGMVQNSDFIPDVEIKEALWYYYFDKEETLNWVLDKVAKEEKRKEKEAKKAAKDQRKPHYRRPPAKLYSDSIASMDTPAASRMSLQQLSKNQGRPLSSNMSSLRQLALNGKRNDVGLSKQKATGDKGEATVPSSSAGSLRSLVQQAAGQRGVSALQNLASRHTQTSTNVGQRSVTTRDGSTARSSLASLAQASGVGGGKGLSSLAQLASRRKADTTLKPDAKCSSTSMGLAALAKRSTAITKEKDDQPLVVQTETSVVAEPAAKPTSTTSTSSTPLQGSTKMSTTVQKTILPTTADNPLCAPPSSAARFLFSPMESFNRINTHIERISAPLPNSIAQTLYEAMRSSATNCTVAPSKEVAKQKQKQTKTVTKTKASTKEEDEIVEYLSDEEVMVKDMESLGLGSKTVAQTRLKAIGSTLTTPASTPPDSPRAGSPLAKIPPAKRVNVPEEYAKRSGEKPKLNLVVIGHVDAGKSTLMGHFLYALGQVNERTMKKFERDSQKIGKGSFAYAWVLDETGEERDRGITMDIAVNNFETAHRKFTLLDAPGHRDFIPNMISGTAQADVAILVVDATTGGFESGFDANGQTKEHALLARSLGVQQMIVAVNKLDVISWDAARFNEIVGKLSAFLTQAGFRKSNLSYVPVSGLTGQNLIQRSKVAELTAWYNGPSLMELVDAFEPPVRLLDKPFRLGVTDFFKGGIGSGGGVSIAGSVDAGHIQVGEQVMVVPGSELGVIKAMQVNDESANWAAAGDSVLMTLSGLDIMNLSTGCVLCSPLAPVPVTSSFTAQIVVFDIKVPITSGFPVILHHQSLNEPASIVQLLSVLDKSTGEVIKKNPRYLAEMTIQSKELTIKNTRHLTKGSTAKVRIELSHRPIPLETFKDNKQLGRIMLRKGGDTVAAGVVDETHQ</sequence>
<comment type="similarity">
    <text evidence="2">Belongs to the TRAFAC class translation factor GTPase superfamily. Classic translation factor GTPase family. EF-Tu/EF-1A subfamily.</text>
</comment>
<dbReference type="FunFam" id="3.40.50.300:FF:000204">
    <property type="entry name" value="Translation elongation factor Tu"/>
    <property type="match status" value="1"/>
</dbReference>
<evidence type="ECO:0000256" key="5">
    <source>
        <dbReference type="ARBA" id="ARBA00022801"/>
    </source>
</evidence>
<feature type="region of interest" description="Disordered" evidence="12">
    <location>
        <begin position="211"/>
        <end position="232"/>
    </location>
</feature>
<dbReference type="OrthoDB" id="342024at2759"/>
<dbReference type="PANTHER" id="PTHR23115">
    <property type="entry name" value="TRANSLATION FACTOR"/>
    <property type="match status" value="1"/>
</dbReference>
<evidence type="ECO:0000256" key="2">
    <source>
        <dbReference type="ARBA" id="ARBA00007249"/>
    </source>
</evidence>
<dbReference type="GO" id="GO:0005525">
    <property type="term" value="F:GTP binding"/>
    <property type="evidence" value="ECO:0007669"/>
    <property type="project" value="UniProtKB-KW"/>
</dbReference>
<dbReference type="EMBL" id="JABAYA010000007">
    <property type="protein sequence ID" value="KAF7731825.1"/>
    <property type="molecule type" value="Genomic_DNA"/>
</dbReference>
<dbReference type="InterPro" id="IPR027417">
    <property type="entry name" value="P-loop_NTPase"/>
</dbReference>
<keyword evidence="7" id="KW-0648">Protein biosynthesis</keyword>
<evidence type="ECO:0000256" key="3">
    <source>
        <dbReference type="ARBA" id="ARBA00022490"/>
    </source>
</evidence>
<feature type="region of interest" description="Disordered" evidence="12">
    <location>
        <begin position="93"/>
        <end position="121"/>
    </location>
</feature>
<comment type="catalytic activity">
    <reaction evidence="9">
        <text>GTP + H2O = GDP + phosphate + H(+)</text>
        <dbReference type="Rhea" id="RHEA:19669"/>
        <dbReference type="ChEBI" id="CHEBI:15377"/>
        <dbReference type="ChEBI" id="CHEBI:15378"/>
        <dbReference type="ChEBI" id="CHEBI:37565"/>
        <dbReference type="ChEBI" id="CHEBI:43474"/>
        <dbReference type="ChEBI" id="CHEBI:58189"/>
    </reaction>
    <physiologicalReaction direction="left-to-right" evidence="9">
        <dbReference type="Rhea" id="RHEA:19670"/>
    </physiologicalReaction>
</comment>
<dbReference type="GO" id="GO:0002184">
    <property type="term" value="P:cytoplasmic translational termination"/>
    <property type="evidence" value="ECO:0007669"/>
    <property type="project" value="UniProtKB-ARBA"/>
</dbReference>
<keyword evidence="15" id="KW-1185">Reference proteome</keyword>
<feature type="region of interest" description="Disordered" evidence="12">
    <location>
        <begin position="159"/>
        <end position="194"/>
    </location>
</feature>
<dbReference type="GO" id="GO:0006417">
    <property type="term" value="P:regulation of translation"/>
    <property type="evidence" value="ECO:0007669"/>
    <property type="project" value="UniProtKB-KW"/>
</dbReference>
<keyword evidence="3" id="KW-0963">Cytoplasm</keyword>
<dbReference type="GO" id="GO:1990533">
    <property type="term" value="C:Dom34-Hbs1 complex"/>
    <property type="evidence" value="ECO:0007669"/>
    <property type="project" value="UniProtKB-ARBA"/>
</dbReference>
<evidence type="ECO:0000313" key="14">
    <source>
        <dbReference type="EMBL" id="KAF7731825.1"/>
    </source>
</evidence>
<dbReference type="Pfam" id="PF00009">
    <property type="entry name" value="GTP_EFTU"/>
    <property type="match status" value="1"/>
</dbReference>
<gene>
    <name evidence="14" type="primary">HBS1L</name>
    <name evidence="14" type="ORF">EC973_008340</name>
</gene>
<dbReference type="CDD" id="cd04093">
    <property type="entry name" value="HBS1_C_III"/>
    <property type="match status" value="1"/>
</dbReference>
<dbReference type="Pfam" id="PF08938">
    <property type="entry name" value="HBS1_N"/>
    <property type="match status" value="1"/>
</dbReference>
<evidence type="ECO:0000256" key="4">
    <source>
        <dbReference type="ARBA" id="ARBA00022741"/>
    </source>
</evidence>
<dbReference type="Gene3D" id="3.40.50.300">
    <property type="entry name" value="P-loop containing nucleotide triphosphate hydrolases"/>
    <property type="match status" value="1"/>
</dbReference>
<evidence type="ECO:0000256" key="10">
    <source>
        <dbReference type="ARBA" id="ARBA00063537"/>
    </source>
</evidence>
<evidence type="ECO:0000256" key="9">
    <source>
        <dbReference type="ARBA" id="ARBA00049117"/>
    </source>
</evidence>
<dbReference type="InterPro" id="IPR054696">
    <property type="entry name" value="GTP-eEF1A_C"/>
</dbReference>
<dbReference type="FunFam" id="2.40.30.10:FF:000020">
    <property type="entry name" value="Translation elongation factor EF-1"/>
    <property type="match status" value="1"/>
</dbReference>